<protein>
    <submittedName>
        <fullName evidence="2">Uncharacterized protein</fullName>
    </submittedName>
</protein>
<feature type="region of interest" description="Disordered" evidence="1">
    <location>
        <begin position="445"/>
        <end position="483"/>
    </location>
</feature>
<dbReference type="Proteomes" id="UP001189429">
    <property type="component" value="Unassembled WGS sequence"/>
</dbReference>
<feature type="compositionally biased region" description="Low complexity" evidence="1">
    <location>
        <begin position="469"/>
        <end position="483"/>
    </location>
</feature>
<proteinExistence type="predicted"/>
<dbReference type="SUPFAM" id="SSF49854">
    <property type="entry name" value="Spermadhesin, CUB domain"/>
    <property type="match status" value="1"/>
</dbReference>
<gene>
    <name evidence="2" type="ORF">PCOR1329_LOCUS37447</name>
</gene>
<dbReference type="InterPro" id="IPR035914">
    <property type="entry name" value="Sperma_CUB_dom_sf"/>
</dbReference>
<reference evidence="2" key="1">
    <citation type="submission" date="2023-10" db="EMBL/GenBank/DDBJ databases">
        <authorList>
            <person name="Chen Y."/>
            <person name="Shah S."/>
            <person name="Dougan E. K."/>
            <person name="Thang M."/>
            <person name="Chan C."/>
        </authorList>
    </citation>
    <scope>NUCLEOTIDE SEQUENCE [LARGE SCALE GENOMIC DNA]</scope>
</reference>
<organism evidence="2 3">
    <name type="scientific">Prorocentrum cordatum</name>
    <dbReference type="NCBI Taxonomy" id="2364126"/>
    <lineage>
        <taxon>Eukaryota</taxon>
        <taxon>Sar</taxon>
        <taxon>Alveolata</taxon>
        <taxon>Dinophyceae</taxon>
        <taxon>Prorocentrales</taxon>
        <taxon>Prorocentraceae</taxon>
        <taxon>Prorocentrum</taxon>
    </lineage>
</organism>
<keyword evidence="3" id="KW-1185">Reference proteome</keyword>
<comment type="caution">
    <text evidence="2">The sequence shown here is derived from an EMBL/GenBank/DDBJ whole genome shotgun (WGS) entry which is preliminary data.</text>
</comment>
<evidence type="ECO:0000313" key="2">
    <source>
        <dbReference type="EMBL" id="CAK0842926.1"/>
    </source>
</evidence>
<sequence length="1015" mass="109869">MAKSAPDAAEPVTGGPLKAHRYCDASFKANADRSASGPVAAAVIVGGDVCHLGFENTRAAASTSIADGSDEVISAAIELMGIFMSCLRAHRFNARVDWARLRQASQAMREACPPGQSGNRVVGRIVESRSAALNPRAVAFLLGPPAASGRLASFAGPSEQQFDVAGKPARRCQPGIIETSPGNRHSTMGYLQKASKDHEKARILFQKEKAAPSSEGWGPSYVEARRDFAKHLPKGPPIGKHGVKLALTMQRRLLLAAAAIAAPRPSLASRLATQSRGVRTKVSSKHFDCSAGLAEAERGWSDEKRRHCCATESRGCERDYEFHIVGTRYAPAPAPAAAPTTSTTTTTPVELPAVSIILEFKHMSYAAVEDSADGEGGAMRREIARVVRDIIGEQCSPDLFDNVIVPNDTNHYAYENKEQHFADLAAPGLLQARASAWRRQSLPAAAAAGATEHEPLPTAPAAAPPLAPVSPAEAPALSPMSSPVSAPAAALAPAMAPATAPPGVVPQATSPESESVPPPPFDCAAGLDKWFVGWSADKMSWCCANEGKGCTATTSSAFDCAAGLANWEAGWSAAKKQWCCSSQSKGCSGEAMNMNASTETNLTNFTNMTWTEAETYVTEPTQWWLNVTGNCTTIGYCVQSPNYPQKYGNDQGCNITLNQSVRPKVTGMMFSSESSYDVLTVNGQEYSGTTGPVGVVPTSTITWSSDHVNQGHGWQLCFQERDIVLTVTTTPKPMVYDGCPVNVFAQFFPGNTEMLKDRPFQRFLKKGEEPFDSFAQVSRGKDESVFLEILVTEKANTRNEELPVAMEIIKRTQGDLFVALKNAMRRFVDFKPIVGGMYLNWVALQPYHVDTCEAKMSKMVHEFSKSYTRRLVPWALYNECTNWMTALSFSHDPLVNELDHSKCRAWTHNFMQKWNYGKGVKEVADPNLFDCQAGLSNWEQGWSSEKKCWCCAHKSQGCDPALTCPQTWAVNRTVHIDYKRLARPASSAPPPAFRHAPQPAPHGRLTDVVPGACLM</sequence>
<evidence type="ECO:0000313" key="3">
    <source>
        <dbReference type="Proteomes" id="UP001189429"/>
    </source>
</evidence>
<accession>A0ABN9TBA5</accession>
<evidence type="ECO:0000256" key="1">
    <source>
        <dbReference type="SAM" id="MobiDB-lite"/>
    </source>
</evidence>
<dbReference type="EMBL" id="CAUYUJ010014538">
    <property type="protein sequence ID" value="CAK0842926.1"/>
    <property type="molecule type" value="Genomic_DNA"/>
</dbReference>
<name>A0ABN9TBA5_9DINO</name>